<feature type="domain" description="SGNH hydrolase-type esterase" evidence="2">
    <location>
        <begin position="165"/>
        <end position="344"/>
    </location>
</feature>
<keyword evidence="1" id="KW-0732">Signal</keyword>
<dbReference type="InterPro" id="IPR013830">
    <property type="entry name" value="SGNH_hydro"/>
</dbReference>
<gene>
    <name evidence="4" type="ORF">GCM10009777_39360</name>
</gene>
<evidence type="ECO:0000313" key="4">
    <source>
        <dbReference type="EMBL" id="GAA1998208.1"/>
    </source>
</evidence>
<dbReference type="Proteomes" id="UP001500326">
    <property type="component" value="Unassembled WGS sequence"/>
</dbReference>
<feature type="signal peptide" evidence="1">
    <location>
        <begin position="1"/>
        <end position="25"/>
    </location>
</feature>
<evidence type="ECO:0000259" key="3">
    <source>
        <dbReference type="Pfam" id="PF17996"/>
    </source>
</evidence>
<dbReference type="InterPro" id="IPR052762">
    <property type="entry name" value="PCW_deacetylase/CE"/>
</dbReference>
<evidence type="ECO:0000259" key="2">
    <source>
        <dbReference type="Pfam" id="PF13472"/>
    </source>
</evidence>
<comment type="caution">
    <text evidence="4">The sequence shown here is derived from an EMBL/GenBank/DDBJ whole genome shotgun (WGS) entry which is preliminary data.</text>
</comment>
<dbReference type="PANTHER" id="PTHR37834">
    <property type="entry name" value="GDSL-LIKE LIPASE/ACYLHYDROLASE DOMAIN PROTEIN (AFU_ORTHOLOGUE AFUA_2G00620)"/>
    <property type="match status" value="1"/>
</dbReference>
<accession>A0ABN2T3W2</accession>
<dbReference type="InterPro" id="IPR040794">
    <property type="entry name" value="CE2_N"/>
</dbReference>
<reference evidence="4 5" key="1">
    <citation type="journal article" date="2019" name="Int. J. Syst. Evol. Microbiol.">
        <title>The Global Catalogue of Microorganisms (GCM) 10K type strain sequencing project: providing services to taxonomists for standard genome sequencing and annotation.</title>
        <authorList>
            <consortium name="The Broad Institute Genomics Platform"/>
            <consortium name="The Broad Institute Genome Sequencing Center for Infectious Disease"/>
            <person name="Wu L."/>
            <person name="Ma J."/>
        </authorList>
    </citation>
    <scope>NUCLEOTIDE SEQUENCE [LARGE SCALE GENOMIC DNA]</scope>
    <source>
        <strain evidence="4 5">JCM 14902</strain>
    </source>
</reference>
<protein>
    <submittedName>
        <fullName evidence="4">SGNH/GDSL hydrolase family protein</fullName>
    </submittedName>
</protein>
<organism evidence="4 5">
    <name type="scientific">Microbacterium pumilum</name>
    <dbReference type="NCBI Taxonomy" id="344165"/>
    <lineage>
        <taxon>Bacteria</taxon>
        <taxon>Bacillati</taxon>
        <taxon>Actinomycetota</taxon>
        <taxon>Actinomycetes</taxon>
        <taxon>Micrococcales</taxon>
        <taxon>Microbacteriaceae</taxon>
        <taxon>Microbacterium</taxon>
    </lineage>
</organism>
<dbReference type="Pfam" id="PF13472">
    <property type="entry name" value="Lipase_GDSL_2"/>
    <property type="match status" value="1"/>
</dbReference>
<keyword evidence="5" id="KW-1185">Reference proteome</keyword>
<dbReference type="Gene3D" id="2.60.120.260">
    <property type="entry name" value="Galactose-binding domain-like"/>
    <property type="match status" value="1"/>
</dbReference>
<sequence>MKRHAAHSVTAALVSAALLFVPAVGQGPDFDLGTTYHQVEHASSTVGAFRYQGRFDMSDPTKPKFSWPGSRVNFTFTGTSVAVKLNAPGIRFRAAVDSTSTDFIATSAQTYTVATGLSGGGAVHKVSLWRQTEPSQGVSEFLGVSFPTGGALGTAPTAWVRRLEVIGDSISTGYGNEGAFGCVGYSVSTQNHWKSYEGLASRAKRAELVTLAWSGKGLYRNYDGTTAATGETMPELYLRTIPTDPTSVWGFTTDIPHVVLINLGTNDWNHGDPGSVFTSTYVSFIRAVRAHYPSAKIIVALTPMGSSTQRAQIKSRLLGIVSTMNTAYADANVSYLDLTSQGANRGCNSHPNLIHHETMSGIVQTALRAQVGW</sequence>
<evidence type="ECO:0000256" key="1">
    <source>
        <dbReference type="SAM" id="SignalP"/>
    </source>
</evidence>
<proteinExistence type="predicted"/>
<dbReference type="RefSeq" id="WP_344066477.1">
    <property type="nucleotide sequence ID" value="NZ_BAAAOH010000001.1"/>
</dbReference>
<dbReference type="EMBL" id="BAAAOH010000001">
    <property type="protein sequence ID" value="GAA1998208.1"/>
    <property type="molecule type" value="Genomic_DNA"/>
</dbReference>
<dbReference type="InterPro" id="IPR036514">
    <property type="entry name" value="SGNH_hydro_sf"/>
</dbReference>
<dbReference type="GO" id="GO:0016787">
    <property type="term" value="F:hydrolase activity"/>
    <property type="evidence" value="ECO:0007669"/>
    <property type="project" value="UniProtKB-KW"/>
</dbReference>
<evidence type="ECO:0000313" key="5">
    <source>
        <dbReference type="Proteomes" id="UP001500326"/>
    </source>
</evidence>
<dbReference type="Gene3D" id="3.40.50.1110">
    <property type="entry name" value="SGNH hydrolase"/>
    <property type="match status" value="1"/>
</dbReference>
<dbReference type="CDD" id="cd01831">
    <property type="entry name" value="Endoglucanase_E_like"/>
    <property type="match status" value="1"/>
</dbReference>
<dbReference type="Pfam" id="PF17996">
    <property type="entry name" value="CE2_N"/>
    <property type="match status" value="1"/>
</dbReference>
<dbReference type="InterPro" id="IPR037461">
    <property type="entry name" value="CtCE2-like_dom"/>
</dbReference>
<feature type="chain" id="PRO_5046373762" evidence="1">
    <location>
        <begin position="26"/>
        <end position="373"/>
    </location>
</feature>
<name>A0ABN2T3W2_9MICO</name>
<feature type="domain" description="Carbohydrate esterase 2 N-terminal" evidence="3">
    <location>
        <begin position="51"/>
        <end position="156"/>
    </location>
</feature>
<keyword evidence="4" id="KW-0378">Hydrolase</keyword>
<dbReference type="SUPFAM" id="SSF52266">
    <property type="entry name" value="SGNH hydrolase"/>
    <property type="match status" value="1"/>
</dbReference>
<dbReference type="PANTHER" id="PTHR37834:SF2">
    <property type="entry name" value="ESTERASE, SGNH HYDROLASE-TYPE"/>
    <property type="match status" value="1"/>
</dbReference>